<dbReference type="Gene3D" id="3.40.30.10">
    <property type="entry name" value="Glutaredoxin"/>
    <property type="match status" value="1"/>
</dbReference>
<dbReference type="PANTHER" id="PTHR35891:SF3">
    <property type="entry name" value="THIOL:DISULFIDE INTERCHANGE PROTEIN DSBL"/>
    <property type="match status" value="1"/>
</dbReference>
<dbReference type="CDD" id="cd03019">
    <property type="entry name" value="DsbA_DsbA"/>
    <property type="match status" value="1"/>
</dbReference>
<dbReference type="KEGG" id="rhy:RD110_25380"/>
<gene>
    <name evidence="11" type="ORF">RD110_25380</name>
</gene>
<dbReference type="GO" id="GO:0016491">
    <property type="term" value="F:oxidoreductase activity"/>
    <property type="evidence" value="ECO:0007669"/>
    <property type="project" value="InterPro"/>
</dbReference>
<name>A0A1P8K2A6_9BURK</name>
<evidence type="ECO:0000256" key="1">
    <source>
        <dbReference type="ARBA" id="ARBA00004418"/>
    </source>
</evidence>
<dbReference type="PIRSF" id="PIRSF001488">
    <property type="entry name" value="Tdi_protein"/>
    <property type="match status" value="1"/>
</dbReference>
<evidence type="ECO:0000256" key="4">
    <source>
        <dbReference type="ARBA" id="ARBA00022764"/>
    </source>
</evidence>
<evidence type="ECO:0000313" key="11">
    <source>
        <dbReference type="EMBL" id="APW40127.1"/>
    </source>
</evidence>
<dbReference type="InterPro" id="IPR036249">
    <property type="entry name" value="Thioredoxin-like_sf"/>
</dbReference>
<dbReference type="InterPro" id="IPR001853">
    <property type="entry name" value="DSBA-like_thioredoxin_dom"/>
</dbReference>
<protein>
    <recommendedName>
        <fullName evidence="7">Thiol:disulfide interchange protein</fullName>
    </recommendedName>
</protein>
<dbReference type="InterPro" id="IPR013766">
    <property type="entry name" value="Thioredoxin_domain"/>
</dbReference>
<feature type="chain" id="PRO_5012862718" description="Thiol:disulfide interchange protein" evidence="9">
    <location>
        <begin position="30"/>
        <end position="222"/>
    </location>
</feature>
<dbReference type="OrthoDB" id="9784896at2"/>
<dbReference type="InterPro" id="IPR023205">
    <property type="entry name" value="DsbA/DsbL"/>
</dbReference>
<dbReference type="EMBL" id="CP019236">
    <property type="protein sequence ID" value="APW40127.1"/>
    <property type="molecule type" value="Genomic_DNA"/>
</dbReference>
<dbReference type="Proteomes" id="UP000186609">
    <property type="component" value="Chromosome"/>
</dbReference>
<feature type="domain" description="Thioredoxin" evidence="10">
    <location>
        <begin position="21"/>
        <end position="175"/>
    </location>
</feature>
<evidence type="ECO:0000256" key="9">
    <source>
        <dbReference type="SAM" id="SignalP"/>
    </source>
</evidence>
<evidence type="ECO:0000256" key="6">
    <source>
        <dbReference type="ARBA" id="ARBA00023284"/>
    </source>
</evidence>
<dbReference type="Pfam" id="PF01323">
    <property type="entry name" value="DSBA"/>
    <property type="match status" value="1"/>
</dbReference>
<feature type="signal peptide" evidence="9">
    <location>
        <begin position="1"/>
        <end position="29"/>
    </location>
</feature>
<keyword evidence="5 7" id="KW-1015">Disulfide bond</keyword>
<keyword evidence="4 7" id="KW-0574">Periplasm</keyword>
<keyword evidence="6" id="KW-0676">Redox-active center</keyword>
<dbReference type="STRING" id="1842727.RD110_25380"/>
<organism evidence="11 12">
    <name type="scientific">Rhodoferax koreensis</name>
    <dbReference type="NCBI Taxonomy" id="1842727"/>
    <lineage>
        <taxon>Bacteria</taxon>
        <taxon>Pseudomonadati</taxon>
        <taxon>Pseudomonadota</taxon>
        <taxon>Betaproteobacteria</taxon>
        <taxon>Burkholderiales</taxon>
        <taxon>Comamonadaceae</taxon>
        <taxon>Rhodoferax</taxon>
    </lineage>
</organism>
<dbReference type="AlphaFoldDB" id="A0A1P8K2A6"/>
<comment type="similarity">
    <text evidence="2">Belongs to the thioredoxin family. DsbA subfamily.</text>
</comment>
<evidence type="ECO:0000256" key="8">
    <source>
        <dbReference type="PIRSR" id="PIRSR001488-1"/>
    </source>
</evidence>
<proteinExistence type="inferred from homology"/>
<evidence type="ECO:0000256" key="2">
    <source>
        <dbReference type="ARBA" id="ARBA00005791"/>
    </source>
</evidence>
<evidence type="ECO:0000256" key="7">
    <source>
        <dbReference type="PIRNR" id="PIRNR001488"/>
    </source>
</evidence>
<sequence>MKRREFSLTSASVLAGSALALGPFSVAQAQGQKPQDGTDYLTLKKPVATEAGPGKIEVIEFFWYACPHCNAFEPTLEEWLKRLPKDVSFKRVPVMFQDSFIPPQKLYYTLEAMNQLEQMHRKVFYAIHVQHEQLNKDAAVIDWAAKQGLDKAKFTEIYNSFSVAAKVRKATQLQEAYQVAGVPALGIAGKFYTDGSQAQSMPRALMVTDYLIATERTAKPKA</sequence>
<evidence type="ECO:0000256" key="3">
    <source>
        <dbReference type="ARBA" id="ARBA00022729"/>
    </source>
</evidence>
<dbReference type="SUPFAM" id="SSF52833">
    <property type="entry name" value="Thioredoxin-like"/>
    <property type="match status" value="1"/>
</dbReference>
<feature type="disulfide bond" description="Redox-active" evidence="8">
    <location>
        <begin position="66"/>
        <end position="69"/>
    </location>
</feature>
<accession>A0A1P8K2A6</accession>
<dbReference type="GO" id="GO:0042597">
    <property type="term" value="C:periplasmic space"/>
    <property type="evidence" value="ECO:0007669"/>
    <property type="project" value="UniProtKB-SubCell"/>
</dbReference>
<evidence type="ECO:0000256" key="5">
    <source>
        <dbReference type="ARBA" id="ARBA00023157"/>
    </source>
</evidence>
<dbReference type="PANTHER" id="PTHR35891">
    <property type="entry name" value="THIOL:DISULFIDE INTERCHANGE PROTEIN DSBA"/>
    <property type="match status" value="1"/>
</dbReference>
<reference evidence="11 12" key="1">
    <citation type="submission" date="2017-01" db="EMBL/GenBank/DDBJ databases">
        <authorList>
            <person name="Mah S.A."/>
            <person name="Swanson W.J."/>
            <person name="Moy G.W."/>
            <person name="Vacquier V.D."/>
        </authorList>
    </citation>
    <scope>NUCLEOTIDE SEQUENCE [LARGE SCALE GENOMIC DNA]</scope>
    <source>
        <strain evidence="11 12">DCY110</strain>
    </source>
</reference>
<dbReference type="PROSITE" id="PS51352">
    <property type="entry name" value="THIOREDOXIN_2"/>
    <property type="match status" value="1"/>
</dbReference>
<keyword evidence="3 9" id="KW-0732">Signal</keyword>
<evidence type="ECO:0000313" key="12">
    <source>
        <dbReference type="Proteomes" id="UP000186609"/>
    </source>
</evidence>
<comment type="subcellular location">
    <subcellularLocation>
        <location evidence="1 7">Periplasm</location>
    </subcellularLocation>
</comment>
<dbReference type="RefSeq" id="WP_076203450.1">
    <property type="nucleotide sequence ID" value="NZ_CP019236.1"/>
</dbReference>
<evidence type="ECO:0000259" key="10">
    <source>
        <dbReference type="PROSITE" id="PS51352"/>
    </source>
</evidence>
<keyword evidence="12" id="KW-1185">Reference proteome</keyword>
<dbReference type="InterPro" id="IPR050824">
    <property type="entry name" value="Thiol_disulfide_DsbA"/>
</dbReference>